<reference evidence="13 14" key="1">
    <citation type="journal article" date="2020" name="Mol. Plant">
        <title>The Chromosome-Based Rubber Tree Genome Provides New Insights into Spurge Genome Evolution and Rubber Biosynthesis.</title>
        <authorList>
            <person name="Liu J."/>
            <person name="Shi C."/>
            <person name="Shi C.C."/>
            <person name="Li W."/>
            <person name="Zhang Q.J."/>
            <person name="Zhang Y."/>
            <person name="Li K."/>
            <person name="Lu H.F."/>
            <person name="Shi C."/>
            <person name="Zhu S.T."/>
            <person name="Xiao Z.Y."/>
            <person name="Nan H."/>
            <person name="Yue Y."/>
            <person name="Zhu X.G."/>
            <person name="Wu Y."/>
            <person name="Hong X.N."/>
            <person name="Fan G.Y."/>
            <person name="Tong Y."/>
            <person name="Zhang D."/>
            <person name="Mao C.L."/>
            <person name="Liu Y.L."/>
            <person name="Hao S.J."/>
            <person name="Liu W.Q."/>
            <person name="Lv M.Q."/>
            <person name="Zhang H.B."/>
            <person name="Liu Y."/>
            <person name="Hu-Tang G.R."/>
            <person name="Wang J.P."/>
            <person name="Wang J.H."/>
            <person name="Sun Y.H."/>
            <person name="Ni S.B."/>
            <person name="Chen W.B."/>
            <person name="Zhang X.C."/>
            <person name="Jiao Y.N."/>
            <person name="Eichler E.E."/>
            <person name="Li G.H."/>
            <person name="Liu X."/>
            <person name="Gao L.Z."/>
        </authorList>
    </citation>
    <scope>NUCLEOTIDE SEQUENCE [LARGE SCALE GENOMIC DNA]</scope>
    <source>
        <strain evidence="14">cv. GT1</strain>
        <tissue evidence="13">Leaf</tissue>
    </source>
</reference>
<feature type="compositionally biased region" description="Low complexity" evidence="12">
    <location>
        <begin position="277"/>
        <end position="287"/>
    </location>
</feature>
<dbReference type="InterPro" id="IPR003721">
    <property type="entry name" value="Pantoate_ligase"/>
</dbReference>
<dbReference type="Proteomes" id="UP000467840">
    <property type="component" value="Chromosome 12"/>
</dbReference>
<dbReference type="SUPFAM" id="SSF52374">
    <property type="entry name" value="Nucleotidylyl transferase"/>
    <property type="match status" value="1"/>
</dbReference>
<comment type="catalytic activity">
    <reaction evidence="11">
        <text>(R)-pantoate + beta-alanine + ATP = (R)-pantothenate + AMP + diphosphate + H(+)</text>
        <dbReference type="Rhea" id="RHEA:10912"/>
        <dbReference type="ChEBI" id="CHEBI:15378"/>
        <dbReference type="ChEBI" id="CHEBI:15980"/>
        <dbReference type="ChEBI" id="CHEBI:29032"/>
        <dbReference type="ChEBI" id="CHEBI:30616"/>
        <dbReference type="ChEBI" id="CHEBI:33019"/>
        <dbReference type="ChEBI" id="CHEBI:57966"/>
        <dbReference type="ChEBI" id="CHEBI:456215"/>
        <dbReference type="EC" id="6.3.2.1"/>
    </reaction>
</comment>
<evidence type="ECO:0000256" key="9">
    <source>
        <dbReference type="ARBA" id="ARBA00029902"/>
    </source>
</evidence>
<dbReference type="EC" id="6.3.2.1" evidence="3"/>
<dbReference type="PANTHER" id="PTHR21299:SF1">
    <property type="entry name" value="PANTOATE--BETA-ALANINE LIGASE"/>
    <property type="match status" value="1"/>
</dbReference>
<accession>A0A6A6K6R9</accession>
<evidence type="ECO:0000313" key="14">
    <source>
        <dbReference type="Proteomes" id="UP000467840"/>
    </source>
</evidence>
<evidence type="ECO:0000313" key="13">
    <source>
        <dbReference type="EMBL" id="KAF2284500.1"/>
    </source>
</evidence>
<dbReference type="NCBIfam" id="TIGR00125">
    <property type="entry name" value="cyt_tran_rel"/>
    <property type="match status" value="1"/>
</dbReference>
<evidence type="ECO:0000256" key="3">
    <source>
        <dbReference type="ARBA" id="ARBA00012219"/>
    </source>
</evidence>
<dbReference type="AlphaFoldDB" id="A0A6A6K6R9"/>
<evidence type="ECO:0000256" key="12">
    <source>
        <dbReference type="SAM" id="MobiDB-lite"/>
    </source>
</evidence>
<evidence type="ECO:0000256" key="11">
    <source>
        <dbReference type="ARBA" id="ARBA00048258"/>
    </source>
</evidence>
<evidence type="ECO:0000256" key="5">
    <source>
        <dbReference type="ARBA" id="ARBA00022598"/>
    </source>
</evidence>
<comment type="similarity">
    <text evidence="2">Belongs to the pantothenate synthetase family.</text>
</comment>
<keyword evidence="6" id="KW-0566">Pantothenate biosynthesis</keyword>
<dbReference type="GO" id="GO:0015940">
    <property type="term" value="P:pantothenate biosynthetic process"/>
    <property type="evidence" value="ECO:0007669"/>
    <property type="project" value="UniProtKB-UniPathway"/>
</dbReference>
<gene>
    <name evidence="13" type="ORF">GH714_025865</name>
</gene>
<dbReference type="UniPathway" id="UPA00028">
    <property type="reaction ID" value="UER00005"/>
</dbReference>
<dbReference type="EMBL" id="JAAGAX010000018">
    <property type="protein sequence ID" value="KAF2284500.1"/>
    <property type="molecule type" value="Genomic_DNA"/>
</dbReference>
<feature type="region of interest" description="Disordered" evidence="12">
    <location>
        <begin position="277"/>
        <end position="309"/>
    </location>
</feature>
<dbReference type="InterPro" id="IPR014729">
    <property type="entry name" value="Rossmann-like_a/b/a_fold"/>
</dbReference>
<name>A0A6A6K6R9_HEVBR</name>
<sequence>MEAKKQPLIITDKDRMRNWSRSVRSQGKTIALVPTMGYLHQGHISLVKEAHKHANLIVVSIYVNPGKGTGHETWVRVERLEKGLCGKSRPVFFRGVATIVTKLFNIVEPDFAVFGKKDYQQWRIIQRMVRDLDFSVRIIGSEVMRDSDGLAMSSCNVHLSPEEREKALSINRSLLKAKSCAEKGQINCIELRDLVILAINEAGGKIDYAEIVDQETLEAAEEIRSPVVFCVAAWFGKTRQVSMITITLSFRELNKNSPGYQAPQYVEQLKEQYQQQQQQQQQPRQLRGPYNAARDDSYGRGRGLGRGEGGTGVEVDTVMEIIKETIKIMVVIQIGVVVVDEAEVGVIVGLGMKEAQVEGAEAMAVVVEGWVVVQGVAAATRDK</sequence>
<keyword evidence="5" id="KW-0436">Ligase</keyword>
<dbReference type="InterPro" id="IPR042176">
    <property type="entry name" value="Pantoate_ligase_C"/>
</dbReference>
<dbReference type="GO" id="GO:0005829">
    <property type="term" value="C:cytosol"/>
    <property type="evidence" value="ECO:0007669"/>
    <property type="project" value="TreeGrafter"/>
</dbReference>
<evidence type="ECO:0000256" key="1">
    <source>
        <dbReference type="ARBA" id="ARBA00004990"/>
    </source>
</evidence>
<protein>
    <recommendedName>
        <fullName evidence="4">Pantoate--beta-alanine ligase</fullName>
        <ecNumber evidence="3">6.3.2.1</ecNumber>
    </recommendedName>
    <alternativeName>
        <fullName evidence="10">Pantoate-activating enzyme</fullName>
    </alternativeName>
    <alternativeName>
        <fullName evidence="9">Pantothenate synthetase</fullName>
    </alternativeName>
</protein>
<keyword evidence="14" id="KW-1185">Reference proteome</keyword>
<dbReference type="Gene3D" id="3.40.50.620">
    <property type="entry name" value="HUPs"/>
    <property type="match status" value="2"/>
</dbReference>
<evidence type="ECO:0000256" key="4">
    <source>
        <dbReference type="ARBA" id="ARBA00015647"/>
    </source>
</evidence>
<evidence type="ECO:0000256" key="2">
    <source>
        <dbReference type="ARBA" id="ARBA00009256"/>
    </source>
</evidence>
<keyword evidence="7" id="KW-0547">Nucleotide-binding</keyword>
<dbReference type="InterPro" id="IPR004821">
    <property type="entry name" value="Cyt_trans-like"/>
</dbReference>
<organism evidence="13 14">
    <name type="scientific">Hevea brasiliensis</name>
    <name type="common">Para rubber tree</name>
    <name type="synonym">Siphonia brasiliensis</name>
    <dbReference type="NCBI Taxonomy" id="3981"/>
    <lineage>
        <taxon>Eukaryota</taxon>
        <taxon>Viridiplantae</taxon>
        <taxon>Streptophyta</taxon>
        <taxon>Embryophyta</taxon>
        <taxon>Tracheophyta</taxon>
        <taxon>Spermatophyta</taxon>
        <taxon>Magnoliopsida</taxon>
        <taxon>eudicotyledons</taxon>
        <taxon>Gunneridae</taxon>
        <taxon>Pentapetalae</taxon>
        <taxon>rosids</taxon>
        <taxon>fabids</taxon>
        <taxon>Malpighiales</taxon>
        <taxon>Euphorbiaceae</taxon>
        <taxon>Crotonoideae</taxon>
        <taxon>Micrandreae</taxon>
        <taxon>Hevea</taxon>
    </lineage>
</organism>
<evidence type="ECO:0000256" key="7">
    <source>
        <dbReference type="ARBA" id="ARBA00022741"/>
    </source>
</evidence>
<dbReference type="Pfam" id="PF02569">
    <property type="entry name" value="Pantoate_ligase"/>
    <property type="match status" value="2"/>
</dbReference>
<evidence type="ECO:0000256" key="6">
    <source>
        <dbReference type="ARBA" id="ARBA00022655"/>
    </source>
</evidence>
<keyword evidence="8" id="KW-0067">ATP-binding</keyword>
<dbReference type="GO" id="GO:0005524">
    <property type="term" value="F:ATP binding"/>
    <property type="evidence" value="ECO:0007669"/>
    <property type="project" value="UniProtKB-KW"/>
</dbReference>
<dbReference type="PANTHER" id="PTHR21299">
    <property type="entry name" value="CYTIDYLATE KINASE/PANTOATE-BETA-ALANINE LIGASE"/>
    <property type="match status" value="1"/>
</dbReference>
<feature type="compositionally biased region" description="Gly residues" evidence="12">
    <location>
        <begin position="300"/>
        <end position="309"/>
    </location>
</feature>
<comment type="caution">
    <text evidence="13">The sequence shown here is derived from an EMBL/GenBank/DDBJ whole genome shotgun (WGS) entry which is preliminary data.</text>
</comment>
<proteinExistence type="inferred from homology"/>
<dbReference type="Gene3D" id="3.30.1300.10">
    <property type="entry name" value="Pantoate-beta-alanine ligase, C-terminal domain"/>
    <property type="match status" value="1"/>
</dbReference>
<dbReference type="GO" id="GO:0004592">
    <property type="term" value="F:pantoate-beta-alanine ligase activity"/>
    <property type="evidence" value="ECO:0007669"/>
    <property type="project" value="UniProtKB-EC"/>
</dbReference>
<evidence type="ECO:0000256" key="8">
    <source>
        <dbReference type="ARBA" id="ARBA00022840"/>
    </source>
</evidence>
<evidence type="ECO:0000256" key="10">
    <source>
        <dbReference type="ARBA" id="ARBA00032806"/>
    </source>
</evidence>
<comment type="pathway">
    <text evidence="1">Cofactor biosynthesis; (R)-pantothenate biosynthesis; (R)-pantothenate from (R)-pantoate and beta-alanine: step 1/1.</text>
</comment>